<protein>
    <submittedName>
        <fullName evidence="2">Uncharacterized protein</fullName>
    </submittedName>
</protein>
<keyword evidence="1" id="KW-0732">Signal</keyword>
<dbReference type="AlphaFoldDB" id="A0A022RDX5"/>
<sequence>MMLFKTSVFGSCLMLIAFACWFNANSSEAFGTFGFDIHHRYSDTVKEYLNLDGLPEKGTVDYYTALAHRDQLLMKGRRLAAGSTPVLTFFGTGANGNKTYSVRALS</sequence>
<accession>A0A022RDX5</accession>
<dbReference type="STRING" id="4155.A0A022RDX5"/>
<dbReference type="eggNOG" id="KOG1339">
    <property type="taxonomic scope" value="Eukaryota"/>
</dbReference>
<proteinExistence type="predicted"/>
<dbReference type="EMBL" id="KI630574">
    <property type="protein sequence ID" value="EYU37090.1"/>
    <property type="molecule type" value="Genomic_DNA"/>
</dbReference>
<reference evidence="2 3" key="1">
    <citation type="journal article" date="2013" name="Proc. Natl. Acad. Sci. U.S.A.">
        <title>Fine-scale variation in meiotic recombination in Mimulus inferred from population shotgun sequencing.</title>
        <authorList>
            <person name="Hellsten U."/>
            <person name="Wright K.M."/>
            <person name="Jenkins J."/>
            <person name="Shu S."/>
            <person name="Yuan Y."/>
            <person name="Wessler S.R."/>
            <person name="Schmutz J."/>
            <person name="Willis J.H."/>
            <person name="Rokhsar D.S."/>
        </authorList>
    </citation>
    <scope>NUCLEOTIDE SEQUENCE [LARGE SCALE GENOMIC DNA]</scope>
    <source>
        <strain evidence="3">cv. DUN x IM62</strain>
    </source>
</reference>
<feature type="signal peptide" evidence="1">
    <location>
        <begin position="1"/>
        <end position="29"/>
    </location>
</feature>
<keyword evidence="3" id="KW-1185">Reference proteome</keyword>
<gene>
    <name evidence="2" type="ORF">MIMGU_mgv1a024447mg</name>
</gene>
<dbReference type="Proteomes" id="UP000030748">
    <property type="component" value="Unassembled WGS sequence"/>
</dbReference>
<feature type="chain" id="PRO_5005404067" evidence="1">
    <location>
        <begin position="30"/>
        <end position="106"/>
    </location>
</feature>
<dbReference type="PROSITE" id="PS51257">
    <property type="entry name" value="PROKAR_LIPOPROTEIN"/>
    <property type="match status" value="1"/>
</dbReference>
<evidence type="ECO:0000256" key="1">
    <source>
        <dbReference type="SAM" id="SignalP"/>
    </source>
</evidence>
<evidence type="ECO:0000313" key="3">
    <source>
        <dbReference type="Proteomes" id="UP000030748"/>
    </source>
</evidence>
<name>A0A022RDX5_ERYGU</name>
<organism evidence="2 3">
    <name type="scientific">Erythranthe guttata</name>
    <name type="common">Yellow monkey flower</name>
    <name type="synonym">Mimulus guttatus</name>
    <dbReference type="NCBI Taxonomy" id="4155"/>
    <lineage>
        <taxon>Eukaryota</taxon>
        <taxon>Viridiplantae</taxon>
        <taxon>Streptophyta</taxon>
        <taxon>Embryophyta</taxon>
        <taxon>Tracheophyta</taxon>
        <taxon>Spermatophyta</taxon>
        <taxon>Magnoliopsida</taxon>
        <taxon>eudicotyledons</taxon>
        <taxon>Gunneridae</taxon>
        <taxon>Pentapetalae</taxon>
        <taxon>asterids</taxon>
        <taxon>lamiids</taxon>
        <taxon>Lamiales</taxon>
        <taxon>Phrymaceae</taxon>
        <taxon>Erythranthe</taxon>
    </lineage>
</organism>
<evidence type="ECO:0000313" key="2">
    <source>
        <dbReference type="EMBL" id="EYU37090.1"/>
    </source>
</evidence>